<gene>
    <name evidence="1" type="ORF">LGLO00237_LOCUS32754</name>
</gene>
<accession>A0A7S3ZF14</accession>
<proteinExistence type="predicted"/>
<organism evidence="1">
    <name type="scientific">Lotharella globosa</name>
    <dbReference type="NCBI Taxonomy" id="91324"/>
    <lineage>
        <taxon>Eukaryota</taxon>
        <taxon>Sar</taxon>
        <taxon>Rhizaria</taxon>
        <taxon>Cercozoa</taxon>
        <taxon>Chlorarachniophyceae</taxon>
        <taxon>Lotharella</taxon>
    </lineage>
</organism>
<reference evidence="1" key="1">
    <citation type="submission" date="2021-01" db="EMBL/GenBank/DDBJ databases">
        <authorList>
            <person name="Corre E."/>
            <person name="Pelletier E."/>
            <person name="Niang G."/>
            <person name="Scheremetjew M."/>
            <person name="Finn R."/>
            <person name="Kale V."/>
            <person name="Holt S."/>
            <person name="Cochrane G."/>
            <person name="Meng A."/>
            <person name="Brown T."/>
            <person name="Cohen L."/>
        </authorList>
    </citation>
    <scope>NUCLEOTIDE SEQUENCE</scope>
    <source>
        <strain evidence="1">CCCM811</strain>
    </source>
</reference>
<name>A0A7S3ZF14_9EUKA</name>
<protein>
    <submittedName>
        <fullName evidence="1">Uncharacterized protein</fullName>
    </submittedName>
</protein>
<sequence>MQFAMDEGMEFKHVMLLASNSWLIRSGVEKYIRPHGNSMEPTKEFPALELVLKWWEGDLFDMDINVEKLPFRSKSLEARDKMYGDMYTKFNAVEKGLIDVLSPEGVKSLVYMGKHEGSFYPGSWMVSLCEELAQMPGVLEGMSSIEQYLEEIIFPTWGQMKLKEQMKLKQCKLCSTPGHNAIAIMGDSQANKELTKMDIEMALAMDGKSFFGVKPVPRAKKDKGIRKRFRELVREDALEKADQDDLDNLLDREEKEAGSLASLW</sequence>
<evidence type="ECO:0000313" key="1">
    <source>
        <dbReference type="EMBL" id="CAE0680967.1"/>
    </source>
</evidence>
<dbReference type="AlphaFoldDB" id="A0A7S3ZF14"/>
<dbReference type="EMBL" id="HBIV01046938">
    <property type="protein sequence ID" value="CAE0680967.1"/>
    <property type="molecule type" value="Transcribed_RNA"/>
</dbReference>